<proteinExistence type="predicted"/>
<dbReference type="EMBL" id="PGOL01003023">
    <property type="protein sequence ID" value="PKI43657.1"/>
    <property type="molecule type" value="Genomic_DNA"/>
</dbReference>
<gene>
    <name evidence="2" type="ORF">CRG98_035956</name>
</gene>
<keyword evidence="3" id="KW-1185">Reference proteome</keyword>
<comment type="caution">
    <text evidence="2">The sequence shown here is derived from an EMBL/GenBank/DDBJ whole genome shotgun (WGS) entry which is preliminary data.</text>
</comment>
<feature type="region of interest" description="Disordered" evidence="1">
    <location>
        <begin position="1"/>
        <end position="36"/>
    </location>
</feature>
<reference evidence="2 3" key="1">
    <citation type="submission" date="2017-11" db="EMBL/GenBank/DDBJ databases">
        <title>De-novo sequencing of pomegranate (Punica granatum L.) genome.</title>
        <authorList>
            <person name="Akparov Z."/>
            <person name="Amiraslanov A."/>
            <person name="Hajiyeva S."/>
            <person name="Abbasov M."/>
            <person name="Kaur K."/>
            <person name="Hamwieh A."/>
            <person name="Solovyev V."/>
            <person name="Salamov A."/>
            <person name="Braich B."/>
            <person name="Kosarev P."/>
            <person name="Mahmoud A."/>
            <person name="Hajiyev E."/>
            <person name="Babayeva S."/>
            <person name="Izzatullayeva V."/>
            <person name="Mammadov A."/>
            <person name="Mammadov A."/>
            <person name="Sharifova S."/>
            <person name="Ojaghi J."/>
            <person name="Eynullazada K."/>
            <person name="Bayramov B."/>
            <person name="Abdulazimova A."/>
            <person name="Shahmuradov I."/>
        </authorList>
    </citation>
    <scope>NUCLEOTIDE SEQUENCE [LARGE SCALE GENOMIC DNA]</scope>
    <source>
        <strain evidence="3">cv. AG2017</strain>
        <tissue evidence="2">Leaf</tissue>
    </source>
</reference>
<dbReference type="AlphaFoldDB" id="A0A2I0II21"/>
<sequence>MPLPPTTALTVRHIPQDIPPPNTMDPLKTKTSRSSPTFRCPSMFSAQMSMAENAANEEADLNSIPLTLLVKPFCFKIPPSKLIIPQLIRDWNTKHGVSIVPNRYTDEIFVYPFRDQDDLPAVENGGACSVRGAQMRQAHWAEEIPFDTIDFWVQIRGISPKKTSKPG</sequence>
<accession>A0A2I0II21</accession>
<evidence type="ECO:0000313" key="2">
    <source>
        <dbReference type="EMBL" id="PKI43657.1"/>
    </source>
</evidence>
<dbReference type="Proteomes" id="UP000233551">
    <property type="component" value="Unassembled WGS sequence"/>
</dbReference>
<protein>
    <submittedName>
        <fullName evidence="2">Uncharacterized protein</fullName>
    </submittedName>
</protein>
<name>A0A2I0II21_PUNGR</name>
<evidence type="ECO:0000256" key="1">
    <source>
        <dbReference type="SAM" id="MobiDB-lite"/>
    </source>
</evidence>
<evidence type="ECO:0000313" key="3">
    <source>
        <dbReference type="Proteomes" id="UP000233551"/>
    </source>
</evidence>
<organism evidence="2 3">
    <name type="scientific">Punica granatum</name>
    <name type="common">Pomegranate</name>
    <dbReference type="NCBI Taxonomy" id="22663"/>
    <lineage>
        <taxon>Eukaryota</taxon>
        <taxon>Viridiplantae</taxon>
        <taxon>Streptophyta</taxon>
        <taxon>Embryophyta</taxon>
        <taxon>Tracheophyta</taxon>
        <taxon>Spermatophyta</taxon>
        <taxon>Magnoliopsida</taxon>
        <taxon>eudicotyledons</taxon>
        <taxon>Gunneridae</taxon>
        <taxon>Pentapetalae</taxon>
        <taxon>rosids</taxon>
        <taxon>malvids</taxon>
        <taxon>Myrtales</taxon>
        <taxon>Lythraceae</taxon>
        <taxon>Punica</taxon>
    </lineage>
</organism>